<feature type="transmembrane region" description="Helical" evidence="6">
    <location>
        <begin position="345"/>
        <end position="364"/>
    </location>
</feature>
<evidence type="ECO:0000256" key="4">
    <source>
        <dbReference type="ARBA" id="ARBA00022989"/>
    </source>
</evidence>
<comment type="caution">
    <text evidence="7">The sequence shown here is derived from an EMBL/GenBank/DDBJ whole genome shotgun (WGS) entry which is preliminary data.</text>
</comment>
<dbReference type="InterPro" id="IPR036259">
    <property type="entry name" value="MFS_trans_sf"/>
</dbReference>
<name>A0ABT2KBI6_9RHOB</name>
<dbReference type="EMBL" id="JANAVZ010000007">
    <property type="protein sequence ID" value="MCT4333879.1"/>
    <property type="molecule type" value="Genomic_DNA"/>
</dbReference>
<dbReference type="InterPro" id="IPR011701">
    <property type="entry name" value="MFS"/>
</dbReference>
<protein>
    <submittedName>
        <fullName evidence="7">MFS transporter</fullName>
    </submittedName>
</protein>
<evidence type="ECO:0000256" key="1">
    <source>
        <dbReference type="ARBA" id="ARBA00004651"/>
    </source>
</evidence>
<accession>A0ABT2KBI6</accession>
<dbReference type="Proteomes" id="UP001320702">
    <property type="component" value="Unassembled WGS sequence"/>
</dbReference>
<feature type="transmembrane region" description="Helical" evidence="6">
    <location>
        <begin position="257"/>
        <end position="275"/>
    </location>
</feature>
<proteinExistence type="predicted"/>
<evidence type="ECO:0000256" key="3">
    <source>
        <dbReference type="ARBA" id="ARBA00022692"/>
    </source>
</evidence>
<feature type="transmembrane region" description="Helical" evidence="6">
    <location>
        <begin position="12"/>
        <end position="39"/>
    </location>
</feature>
<keyword evidence="5 6" id="KW-0472">Membrane</keyword>
<keyword evidence="4 6" id="KW-1133">Transmembrane helix</keyword>
<keyword evidence="8" id="KW-1185">Reference proteome</keyword>
<evidence type="ECO:0000313" key="7">
    <source>
        <dbReference type="EMBL" id="MCT4333879.1"/>
    </source>
</evidence>
<feature type="transmembrane region" description="Helical" evidence="6">
    <location>
        <begin position="376"/>
        <end position="395"/>
    </location>
</feature>
<sequence length="448" mass="47762">MTDARISPVANPAFRTLFVGQVFSLLAIGLMTVAMSLAAYRIGGTAAAGQILGFLLAVKMVAYVGIAPLAAALFAGRSRKRVMVGLDVARMLLLLPMAFASQTWQIAALALVFFAVSSGFTPIFQSVIPDVLSDERVYSRALVWSRIAYTLESVLSPVLAAMVLQVLAGKYLFWVAALAFIGSIAALVITRFPPEGSDGRTGSFVSRAFRGLSIYRRTPRLRGLFLLNFALSLSMAWVLVNSVVLAGARLGDAETHFPILMAFYGLGAAMGAVLVPRLVEAQDDRRVMASGAVLHAVLGLVIALPLGYAGYMALWLGFGLAASLVLTPGGLVIARSATAKDRPAVFAAQFSLSHAGWLLAYPLAGELGARAGLEPALLILSGMTVGVAALGLRIWPATDPLTREHDHPELARDHPHLRHTPAQGPRHRHSHAFFIDDLHPDWSASRPA</sequence>
<feature type="transmembrane region" description="Helical" evidence="6">
    <location>
        <begin position="287"/>
        <end position="306"/>
    </location>
</feature>
<dbReference type="Gene3D" id="1.20.1250.20">
    <property type="entry name" value="MFS general substrate transporter like domains"/>
    <property type="match status" value="2"/>
</dbReference>
<gene>
    <name evidence="7" type="ORF">MU516_13510</name>
</gene>
<dbReference type="PANTHER" id="PTHR23513">
    <property type="entry name" value="INTEGRAL MEMBRANE EFFLUX PROTEIN-RELATED"/>
    <property type="match status" value="1"/>
</dbReference>
<evidence type="ECO:0000256" key="5">
    <source>
        <dbReference type="ARBA" id="ARBA00023136"/>
    </source>
</evidence>
<organism evidence="7 8">
    <name type="scientific">Paracoccus maritimus</name>
    <dbReference type="NCBI Taxonomy" id="2933292"/>
    <lineage>
        <taxon>Bacteria</taxon>
        <taxon>Pseudomonadati</taxon>
        <taxon>Pseudomonadota</taxon>
        <taxon>Alphaproteobacteria</taxon>
        <taxon>Rhodobacterales</taxon>
        <taxon>Paracoccaceae</taxon>
        <taxon>Paracoccus</taxon>
    </lineage>
</organism>
<dbReference type="RefSeq" id="WP_260277756.1">
    <property type="nucleotide sequence ID" value="NZ_JANAVZ010000007.1"/>
</dbReference>
<dbReference type="SUPFAM" id="SSF103473">
    <property type="entry name" value="MFS general substrate transporter"/>
    <property type="match status" value="1"/>
</dbReference>
<feature type="transmembrane region" description="Helical" evidence="6">
    <location>
        <begin position="51"/>
        <end position="75"/>
    </location>
</feature>
<keyword evidence="2" id="KW-1003">Cell membrane</keyword>
<reference evidence="7 8" key="1">
    <citation type="submission" date="2022-04" db="EMBL/GenBank/DDBJ databases">
        <title>Paracoccus sp. YLB-12 draft genome sequence.</title>
        <authorList>
            <person name="Yu L."/>
        </authorList>
    </citation>
    <scope>NUCLEOTIDE SEQUENCE [LARGE SCALE GENOMIC DNA]</scope>
    <source>
        <strain evidence="7 8">YLB-12</strain>
    </source>
</reference>
<feature type="transmembrane region" description="Helical" evidence="6">
    <location>
        <begin position="171"/>
        <end position="190"/>
    </location>
</feature>
<dbReference type="PANTHER" id="PTHR23513:SF18">
    <property type="entry name" value="INTEGRAL MEMBRANE PROTEIN"/>
    <property type="match status" value="1"/>
</dbReference>
<feature type="transmembrane region" description="Helical" evidence="6">
    <location>
        <begin position="106"/>
        <end position="127"/>
    </location>
</feature>
<dbReference type="Pfam" id="PF07690">
    <property type="entry name" value="MFS_1"/>
    <property type="match status" value="1"/>
</dbReference>
<feature type="transmembrane region" description="Helical" evidence="6">
    <location>
        <begin position="312"/>
        <end position="333"/>
    </location>
</feature>
<evidence type="ECO:0000256" key="6">
    <source>
        <dbReference type="SAM" id="Phobius"/>
    </source>
</evidence>
<evidence type="ECO:0000256" key="2">
    <source>
        <dbReference type="ARBA" id="ARBA00022475"/>
    </source>
</evidence>
<comment type="subcellular location">
    <subcellularLocation>
        <location evidence="1">Cell membrane</location>
        <topology evidence="1">Multi-pass membrane protein</topology>
    </subcellularLocation>
</comment>
<keyword evidence="3 6" id="KW-0812">Transmembrane</keyword>
<evidence type="ECO:0000313" key="8">
    <source>
        <dbReference type="Proteomes" id="UP001320702"/>
    </source>
</evidence>
<feature type="transmembrane region" description="Helical" evidence="6">
    <location>
        <begin position="224"/>
        <end position="245"/>
    </location>
</feature>
<dbReference type="CDD" id="cd06173">
    <property type="entry name" value="MFS_MefA_like"/>
    <property type="match status" value="1"/>
</dbReference>